<keyword evidence="3" id="KW-1185">Reference proteome</keyword>
<comment type="caution">
    <text evidence="2">The sequence shown here is derived from an EMBL/GenBank/DDBJ whole genome shotgun (WGS) entry which is preliminary data.</text>
</comment>
<dbReference type="InterPro" id="IPR011029">
    <property type="entry name" value="DEATH-like_dom_sf"/>
</dbReference>
<gene>
    <name evidence="2" type="ORF">AMK59_4893</name>
</gene>
<protein>
    <recommendedName>
        <fullName evidence="1">DED domain-containing protein</fullName>
    </recommendedName>
</protein>
<dbReference type="GO" id="GO:0042981">
    <property type="term" value="P:regulation of apoptotic process"/>
    <property type="evidence" value="ECO:0007669"/>
    <property type="project" value="InterPro"/>
</dbReference>
<dbReference type="InterPro" id="IPR001875">
    <property type="entry name" value="DED_dom"/>
</dbReference>
<dbReference type="PROSITE" id="PS50168">
    <property type="entry name" value="DED"/>
    <property type="match status" value="1"/>
</dbReference>
<dbReference type="EMBL" id="LJIG01009799">
    <property type="protein sequence ID" value="KRT82358.1"/>
    <property type="molecule type" value="Genomic_DNA"/>
</dbReference>
<evidence type="ECO:0000313" key="2">
    <source>
        <dbReference type="EMBL" id="KRT82358.1"/>
    </source>
</evidence>
<dbReference type="SUPFAM" id="SSF47986">
    <property type="entry name" value="DEATH domain"/>
    <property type="match status" value="1"/>
</dbReference>
<evidence type="ECO:0000259" key="1">
    <source>
        <dbReference type="PROSITE" id="PS50168"/>
    </source>
</evidence>
<dbReference type="AlphaFoldDB" id="A0A0T6B525"/>
<proteinExistence type="predicted"/>
<dbReference type="OrthoDB" id="100767at2759"/>
<organism evidence="2 3">
    <name type="scientific">Oryctes borbonicus</name>
    <dbReference type="NCBI Taxonomy" id="1629725"/>
    <lineage>
        <taxon>Eukaryota</taxon>
        <taxon>Metazoa</taxon>
        <taxon>Ecdysozoa</taxon>
        <taxon>Arthropoda</taxon>
        <taxon>Hexapoda</taxon>
        <taxon>Insecta</taxon>
        <taxon>Pterygota</taxon>
        <taxon>Neoptera</taxon>
        <taxon>Endopterygota</taxon>
        <taxon>Coleoptera</taxon>
        <taxon>Polyphaga</taxon>
        <taxon>Scarabaeiformia</taxon>
        <taxon>Scarabaeidae</taxon>
        <taxon>Dynastinae</taxon>
        <taxon>Oryctes</taxon>
    </lineage>
</organism>
<name>A0A0T6B525_9SCAR</name>
<feature type="domain" description="DED" evidence="1">
    <location>
        <begin position="4"/>
        <end position="84"/>
    </location>
</feature>
<reference evidence="2 3" key="1">
    <citation type="submission" date="2015-09" db="EMBL/GenBank/DDBJ databases">
        <title>Draft genome of the scarab beetle Oryctes borbonicus.</title>
        <authorList>
            <person name="Meyer J.M."/>
            <person name="Markov G.V."/>
            <person name="Baskaran P."/>
            <person name="Herrmann M."/>
            <person name="Sommer R.J."/>
            <person name="Roedelsperger C."/>
        </authorList>
    </citation>
    <scope>NUCLEOTIDE SEQUENCE [LARGE SCALE GENOMIC DNA]</scope>
    <source>
        <strain evidence="2">OB123</strain>
        <tissue evidence="2">Whole animal</tissue>
    </source>
</reference>
<sequence length="122" mass="14180">MVNEYETIIQNFSRVSCTNEELELLKTKYSSDVSSERALERCRSVFDLIKLLEKRDVFSVDDIGALKVIAHILNRMDTLNVIEQNNRTSNMQGTAELSNRIFLIPSTLLVTFHYSVCWFYHV</sequence>
<dbReference type="Proteomes" id="UP000051574">
    <property type="component" value="Unassembled WGS sequence"/>
</dbReference>
<dbReference type="Gene3D" id="1.10.533.10">
    <property type="entry name" value="Death Domain, Fas"/>
    <property type="match status" value="1"/>
</dbReference>
<accession>A0A0T6B525</accession>
<evidence type="ECO:0000313" key="3">
    <source>
        <dbReference type="Proteomes" id="UP000051574"/>
    </source>
</evidence>